<reference evidence="2" key="1">
    <citation type="journal article" date="2012" name="Mol. Plant Microbe Interact.">
        <title>A highly conserved effector in Fusarium oxysporum is required for full virulence on Arabidopsis.</title>
        <authorList>
            <person name="Thatcher L.F."/>
            <person name="Gardiner D.M."/>
            <person name="Kazan K."/>
            <person name="Manners J."/>
        </authorList>
    </citation>
    <scope>NUCLEOTIDE SEQUENCE [LARGE SCALE GENOMIC DNA]</scope>
    <source>
        <strain evidence="2">Fo5176</strain>
    </source>
</reference>
<evidence type="ECO:0000313" key="2">
    <source>
        <dbReference type="Proteomes" id="UP000002489"/>
    </source>
</evidence>
<sequence>MKPLSSTTKLFSLIATLAILLTAISVRRLSSWLR</sequence>
<proteinExistence type="predicted"/>
<organism evidence="1 2">
    <name type="scientific">Fusarium oxysporum (strain Fo5176)</name>
    <name type="common">Fusarium vascular wilt</name>
    <dbReference type="NCBI Taxonomy" id="660025"/>
    <lineage>
        <taxon>Eukaryota</taxon>
        <taxon>Fungi</taxon>
        <taxon>Dikarya</taxon>
        <taxon>Ascomycota</taxon>
        <taxon>Pezizomycotina</taxon>
        <taxon>Sordariomycetes</taxon>
        <taxon>Hypocreomycetidae</taxon>
        <taxon>Hypocreales</taxon>
        <taxon>Nectriaceae</taxon>
        <taxon>Fusarium</taxon>
        <taxon>Fusarium oxysporum species complex</taxon>
    </lineage>
</organism>
<reference evidence="1" key="2">
    <citation type="submission" date="2025-08" db="UniProtKB">
        <authorList>
            <consortium name="EnsemblFungi"/>
        </authorList>
    </citation>
    <scope>IDENTIFICATION</scope>
    <source>
        <strain evidence="1">4287 / CBS 123668 / FGSC 9935 / NRRL 34936</strain>
    </source>
</reference>
<dbReference type="EnsemblFungi" id="FOXG_16454T0">
    <property type="protein sequence ID" value="FOXG_16454P0"/>
    <property type="gene ID" value="FOXG_16454"/>
</dbReference>
<accession>A0A0D2YIU0</accession>
<evidence type="ECO:0000313" key="1">
    <source>
        <dbReference type="EnsemblFungi" id="FOXG_16454P0"/>
    </source>
</evidence>
<dbReference type="VEuPathDB" id="FungiDB:FOXG_16454"/>
<dbReference type="Proteomes" id="UP000002489">
    <property type="component" value="Unassembled WGS sequence"/>
</dbReference>
<dbReference type="AlphaFoldDB" id="A0A0D2YIU0"/>
<gene>
    <name evidence="1" type="primary">28957319</name>
</gene>
<protein>
    <submittedName>
        <fullName evidence="1">Uncharacterized protein</fullName>
    </submittedName>
</protein>
<name>A0A0D2YIU0_FUSOF</name>